<evidence type="ECO:0000256" key="7">
    <source>
        <dbReference type="ARBA" id="ARBA00022840"/>
    </source>
</evidence>
<dbReference type="InterPro" id="IPR011712">
    <property type="entry name" value="Sig_transdc_His_kin_sub3_dim/P"/>
</dbReference>
<evidence type="ECO:0000313" key="11">
    <source>
        <dbReference type="EMBL" id="TQL63580.1"/>
    </source>
</evidence>
<evidence type="ECO:0000256" key="8">
    <source>
        <dbReference type="ARBA" id="ARBA00023012"/>
    </source>
</evidence>
<dbReference type="InterPro" id="IPR050482">
    <property type="entry name" value="Sensor_HK_TwoCompSys"/>
</dbReference>
<dbReference type="Proteomes" id="UP000315389">
    <property type="component" value="Unassembled WGS sequence"/>
</dbReference>
<feature type="transmembrane region" description="Helical" evidence="9">
    <location>
        <begin position="60"/>
        <end position="82"/>
    </location>
</feature>
<feature type="transmembrane region" description="Helical" evidence="9">
    <location>
        <begin position="122"/>
        <end position="142"/>
    </location>
</feature>
<gene>
    <name evidence="11" type="ORF">FB461_0042</name>
</gene>
<comment type="catalytic activity">
    <reaction evidence="1">
        <text>ATP + protein L-histidine = ADP + protein N-phospho-L-histidine.</text>
        <dbReference type="EC" id="2.7.13.3"/>
    </reaction>
</comment>
<feature type="transmembrane region" description="Helical" evidence="9">
    <location>
        <begin position="88"/>
        <end position="110"/>
    </location>
</feature>
<evidence type="ECO:0000256" key="9">
    <source>
        <dbReference type="SAM" id="Phobius"/>
    </source>
</evidence>
<dbReference type="EMBL" id="VFOS01000001">
    <property type="protein sequence ID" value="TQL63580.1"/>
    <property type="molecule type" value="Genomic_DNA"/>
</dbReference>
<dbReference type="PANTHER" id="PTHR24421">
    <property type="entry name" value="NITRATE/NITRITE SENSOR PROTEIN NARX-RELATED"/>
    <property type="match status" value="1"/>
</dbReference>
<dbReference type="Pfam" id="PF07730">
    <property type="entry name" value="HisKA_3"/>
    <property type="match status" value="1"/>
</dbReference>
<dbReference type="OrthoDB" id="227596at2"/>
<dbReference type="GO" id="GO:0005524">
    <property type="term" value="F:ATP binding"/>
    <property type="evidence" value="ECO:0007669"/>
    <property type="project" value="UniProtKB-KW"/>
</dbReference>
<evidence type="ECO:0000256" key="6">
    <source>
        <dbReference type="ARBA" id="ARBA00022777"/>
    </source>
</evidence>
<feature type="domain" description="Signal transduction histidine kinase subgroup 3 dimerisation and phosphoacceptor" evidence="10">
    <location>
        <begin position="218"/>
        <end position="281"/>
    </location>
</feature>
<keyword evidence="7" id="KW-0067">ATP-binding</keyword>
<keyword evidence="6 11" id="KW-0418">Kinase</keyword>
<feature type="transmembrane region" description="Helical" evidence="9">
    <location>
        <begin position="165"/>
        <end position="185"/>
    </location>
</feature>
<evidence type="ECO:0000259" key="10">
    <source>
        <dbReference type="Pfam" id="PF07730"/>
    </source>
</evidence>
<dbReference type="InterPro" id="IPR036890">
    <property type="entry name" value="HATPase_C_sf"/>
</dbReference>
<keyword evidence="12" id="KW-1185">Reference proteome</keyword>
<dbReference type="GO" id="GO:0000155">
    <property type="term" value="F:phosphorelay sensor kinase activity"/>
    <property type="evidence" value="ECO:0007669"/>
    <property type="project" value="InterPro"/>
</dbReference>
<evidence type="ECO:0000256" key="3">
    <source>
        <dbReference type="ARBA" id="ARBA00022553"/>
    </source>
</evidence>
<dbReference type="PANTHER" id="PTHR24421:SF10">
    <property type="entry name" value="NITRATE_NITRITE SENSOR PROTEIN NARQ"/>
    <property type="match status" value="1"/>
</dbReference>
<dbReference type="EC" id="2.7.13.3" evidence="2"/>
<feature type="transmembrane region" description="Helical" evidence="9">
    <location>
        <begin position="27"/>
        <end position="48"/>
    </location>
</feature>
<dbReference type="GO" id="GO:0046983">
    <property type="term" value="F:protein dimerization activity"/>
    <property type="evidence" value="ECO:0007669"/>
    <property type="project" value="InterPro"/>
</dbReference>
<dbReference type="GO" id="GO:0016020">
    <property type="term" value="C:membrane"/>
    <property type="evidence" value="ECO:0007669"/>
    <property type="project" value="InterPro"/>
</dbReference>
<dbReference type="Gene3D" id="1.20.5.1930">
    <property type="match status" value="1"/>
</dbReference>
<keyword evidence="5" id="KW-0547">Nucleotide-binding</keyword>
<evidence type="ECO:0000256" key="1">
    <source>
        <dbReference type="ARBA" id="ARBA00000085"/>
    </source>
</evidence>
<dbReference type="AlphaFoldDB" id="A0A542ZTP2"/>
<evidence type="ECO:0000256" key="4">
    <source>
        <dbReference type="ARBA" id="ARBA00022679"/>
    </source>
</evidence>
<dbReference type="RefSeq" id="WP_142117860.1">
    <property type="nucleotide sequence ID" value="NZ_BAAASV010000002.1"/>
</dbReference>
<organism evidence="11 12">
    <name type="scientific">Rarobacter faecitabidus</name>
    <dbReference type="NCBI Taxonomy" id="13243"/>
    <lineage>
        <taxon>Bacteria</taxon>
        <taxon>Bacillati</taxon>
        <taxon>Actinomycetota</taxon>
        <taxon>Actinomycetes</taxon>
        <taxon>Micrococcales</taxon>
        <taxon>Rarobacteraceae</taxon>
        <taxon>Rarobacter</taxon>
    </lineage>
</organism>
<keyword evidence="3" id="KW-0597">Phosphoprotein</keyword>
<name>A0A542ZTP2_RARFA</name>
<evidence type="ECO:0000256" key="5">
    <source>
        <dbReference type="ARBA" id="ARBA00022741"/>
    </source>
</evidence>
<evidence type="ECO:0000256" key="2">
    <source>
        <dbReference type="ARBA" id="ARBA00012438"/>
    </source>
</evidence>
<dbReference type="Gene3D" id="3.30.565.10">
    <property type="entry name" value="Histidine kinase-like ATPase, C-terminal domain"/>
    <property type="match status" value="1"/>
</dbReference>
<comment type="caution">
    <text evidence="11">The sequence shown here is derived from an EMBL/GenBank/DDBJ whole genome shotgun (WGS) entry which is preliminary data.</text>
</comment>
<reference evidence="11 12" key="1">
    <citation type="submission" date="2019-06" db="EMBL/GenBank/DDBJ databases">
        <title>Sequencing the genomes of 1000 actinobacteria strains.</title>
        <authorList>
            <person name="Klenk H.-P."/>
        </authorList>
    </citation>
    <scope>NUCLEOTIDE SEQUENCE [LARGE SCALE GENOMIC DNA]</scope>
    <source>
        <strain evidence="11 12">DSM 4813</strain>
    </source>
</reference>
<keyword evidence="8" id="KW-0902">Two-component regulatory system</keyword>
<keyword evidence="4" id="KW-0808">Transferase</keyword>
<accession>A0A542ZTP2</accession>
<protein>
    <recommendedName>
        <fullName evidence="2">histidine kinase</fullName>
        <ecNumber evidence="2">2.7.13.3</ecNumber>
    </recommendedName>
</protein>
<keyword evidence="9" id="KW-0472">Membrane</keyword>
<keyword evidence="9" id="KW-0812">Transmembrane</keyword>
<keyword evidence="9" id="KW-1133">Transmembrane helix</keyword>
<proteinExistence type="predicted"/>
<sequence>MTAQFPQYIAAAQARPHANARRSWDRFATVCAVSSVIFLGTAFSAFAAESSGDSHGLTARAAWAFLGVLASTGAGTVMVWRARYSWTIMWWVGVAALVLPLDPLGTLLAMGWVIPSTTRRRAVLAAAWGALVTVVALGRDFLRHPPHVLFSMKDYDTGVESRLPLLGYVVVAIMMWGIGAALGLVRRYRADSVRSQTRAAETEQVAVRLRSQLERQEERDLIAREMHDTIAHELSVISLHASALEVVTQDEAAKTSARAVRRLANRGLGELRSLIGSLRDSTVDGYVGPPRSAEALARIVDEARAAGVRVQDHIDIRSGDSLASIASSAIYRIVQESMTNAVRHSSSSPVTVTVTGSPYDGITVIVASWLEEQVNASVGAGSGIIGMQERARALGGELRAGVEHDMWVVRARLPWCPAEDGNGASS</sequence>
<dbReference type="SUPFAM" id="SSF55874">
    <property type="entry name" value="ATPase domain of HSP90 chaperone/DNA topoisomerase II/histidine kinase"/>
    <property type="match status" value="1"/>
</dbReference>
<dbReference type="CDD" id="cd16917">
    <property type="entry name" value="HATPase_UhpB-NarQ-NarX-like"/>
    <property type="match status" value="1"/>
</dbReference>
<evidence type="ECO:0000313" key="12">
    <source>
        <dbReference type="Proteomes" id="UP000315389"/>
    </source>
</evidence>